<dbReference type="GO" id="GO:0016757">
    <property type="term" value="F:glycosyltransferase activity"/>
    <property type="evidence" value="ECO:0007669"/>
    <property type="project" value="UniProtKB-ARBA"/>
</dbReference>
<evidence type="ECO:0000259" key="1">
    <source>
        <dbReference type="Pfam" id="PF13439"/>
    </source>
</evidence>
<evidence type="ECO:0000313" key="2">
    <source>
        <dbReference type="EMBL" id="OXG09095.1"/>
    </source>
</evidence>
<name>A0A227PJ77_9FLAO</name>
<accession>A0A227PJ77</accession>
<dbReference type="SUPFAM" id="SSF53756">
    <property type="entry name" value="UDP-Glycosyltransferase/glycogen phosphorylase"/>
    <property type="match status" value="1"/>
</dbReference>
<dbReference type="Pfam" id="PF13439">
    <property type="entry name" value="Glyco_transf_4"/>
    <property type="match status" value="1"/>
</dbReference>
<organism evidence="2 3">
    <name type="scientific">Flavobacterium araucananum</name>
    <dbReference type="NCBI Taxonomy" id="946678"/>
    <lineage>
        <taxon>Bacteria</taxon>
        <taxon>Pseudomonadati</taxon>
        <taxon>Bacteroidota</taxon>
        <taxon>Flavobacteriia</taxon>
        <taxon>Flavobacteriales</taxon>
        <taxon>Flavobacteriaceae</taxon>
        <taxon>Flavobacterium</taxon>
    </lineage>
</organism>
<feature type="domain" description="Glycosyltransferase subfamily 4-like N-terminal" evidence="1">
    <location>
        <begin position="14"/>
        <end position="161"/>
    </location>
</feature>
<dbReference type="Proteomes" id="UP000214684">
    <property type="component" value="Unassembled WGS sequence"/>
</dbReference>
<comment type="caution">
    <text evidence="2">The sequence shown here is derived from an EMBL/GenBank/DDBJ whole genome shotgun (WGS) entry which is preliminary data.</text>
</comment>
<dbReference type="OrthoDB" id="9771846at2"/>
<dbReference type="Gene3D" id="3.40.50.2000">
    <property type="entry name" value="Glycogen Phosphorylase B"/>
    <property type="match status" value="2"/>
</dbReference>
<sequence>MKLLYIVPSTERKGGLSASVNRITAQMTLLGNEVAVFSTGLSETKSSLLNTKDIFTGTQMMEITEKAIAEIKSFAPDLVVGYYGSSAAYCAVAAARFCETKVVACLRGNDINRDFFSVLNAPKLSFVMQFANAVTCVSNEMKQKVKAWYNREAHFIANSVNKNIFYPDPEAAKILKQEWQLDHRPVVGIFGEFKNSRGLSLFQELEKTLAPAQTIMVGEIRDDVKNTIPDWIIPIPYINDPDTLRAAYSMCDIILHPSLYDGMPNVVLEAMACERVVLASDAGGIKDVITNNYNGFICTNIDEWKLALTNRLLYNDDEIGKNARISIKTPEHEAKTFNELFLKITGKQELKLKENEA</sequence>
<dbReference type="AlphaFoldDB" id="A0A227PJ77"/>
<keyword evidence="3" id="KW-1185">Reference proteome</keyword>
<dbReference type="Pfam" id="PF13692">
    <property type="entry name" value="Glyco_trans_1_4"/>
    <property type="match status" value="1"/>
</dbReference>
<dbReference type="RefSeq" id="WP_089478182.1">
    <property type="nucleotide sequence ID" value="NZ_MUGS01000004.1"/>
</dbReference>
<dbReference type="PANTHER" id="PTHR45947:SF3">
    <property type="entry name" value="SULFOQUINOVOSYL TRANSFERASE SQD2"/>
    <property type="match status" value="1"/>
</dbReference>
<dbReference type="InterPro" id="IPR028098">
    <property type="entry name" value="Glyco_trans_4-like_N"/>
</dbReference>
<dbReference type="InterPro" id="IPR050194">
    <property type="entry name" value="Glycosyltransferase_grp1"/>
</dbReference>
<reference evidence="2 3" key="1">
    <citation type="submission" date="2016-11" db="EMBL/GenBank/DDBJ databases">
        <title>Whole genomes of Flavobacteriaceae.</title>
        <authorList>
            <person name="Stine C."/>
            <person name="Li C."/>
            <person name="Tadesse D."/>
        </authorList>
    </citation>
    <scope>NUCLEOTIDE SEQUENCE [LARGE SCALE GENOMIC DNA]</scope>
    <source>
        <strain evidence="2 3">DSM 24704</strain>
    </source>
</reference>
<proteinExistence type="predicted"/>
<dbReference type="PANTHER" id="PTHR45947">
    <property type="entry name" value="SULFOQUINOVOSYL TRANSFERASE SQD2"/>
    <property type="match status" value="1"/>
</dbReference>
<dbReference type="CDD" id="cd03801">
    <property type="entry name" value="GT4_PimA-like"/>
    <property type="match status" value="1"/>
</dbReference>
<evidence type="ECO:0000313" key="3">
    <source>
        <dbReference type="Proteomes" id="UP000214684"/>
    </source>
</evidence>
<protein>
    <recommendedName>
        <fullName evidence="1">Glycosyltransferase subfamily 4-like N-terminal domain-containing protein</fullName>
    </recommendedName>
</protein>
<gene>
    <name evidence="2" type="ORF">B0A64_03625</name>
</gene>
<dbReference type="EMBL" id="MUGS01000004">
    <property type="protein sequence ID" value="OXG09095.1"/>
    <property type="molecule type" value="Genomic_DNA"/>
</dbReference>